<evidence type="ECO:0000256" key="4">
    <source>
        <dbReference type="ARBA" id="ARBA00022771"/>
    </source>
</evidence>
<dbReference type="OrthoDB" id="1149625at2759"/>
<dbReference type="Proteomes" id="UP000237105">
    <property type="component" value="Unassembled WGS sequence"/>
</dbReference>
<keyword evidence="5" id="KW-0862">Zinc</keyword>
<evidence type="ECO:0000256" key="6">
    <source>
        <dbReference type="PROSITE-ProRule" id="PRU00175"/>
    </source>
</evidence>
<dbReference type="GO" id="GO:0008270">
    <property type="term" value="F:zinc ion binding"/>
    <property type="evidence" value="ECO:0007669"/>
    <property type="project" value="UniProtKB-KW"/>
</dbReference>
<keyword evidence="3" id="KW-0479">Metal-binding</keyword>
<gene>
    <name evidence="8" type="ORF">PanWU01x14_174250</name>
</gene>
<sequence>MDSPQLMGDPHYQVCPYYEILDESSSPNSTPATFLIHVLAKFTRAPLSDDDDDEDETLIYNDTEESVVFSHTLPLPLEKLMDVNEARAAIGALLADLHVPSSLPFITDEIVSCGRTMWNELDHSLRYRVLRVRVDIDVYVDELPASEPSDDEYGTSGEDDRTVVIGFVAASRESIEGLERVRIDDDRAVQVSCAVCLEGVLVGSEATKLPCSHLFHGDCIVKWLENSKFCPLCRFEIPN</sequence>
<evidence type="ECO:0000256" key="3">
    <source>
        <dbReference type="ARBA" id="ARBA00022723"/>
    </source>
</evidence>
<evidence type="ECO:0000313" key="8">
    <source>
        <dbReference type="EMBL" id="PON57308.1"/>
    </source>
</evidence>
<evidence type="ECO:0000256" key="5">
    <source>
        <dbReference type="ARBA" id="ARBA00022833"/>
    </source>
</evidence>
<dbReference type="Gene3D" id="3.30.40.10">
    <property type="entry name" value="Zinc/RING finger domain, C3HC4 (zinc finger)"/>
    <property type="match status" value="1"/>
</dbReference>
<name>A0A2P5C8D2_PARAD</name>
<protein>
    <recommendedName>
        <fullName evidence="2">RING-type E3 ubiquitin transferase</fullName>
        <ecNumber evidence="2">2.3.2.27</ecNumber>
    </recommendedName>
</protein>
<reference evidence="9" key="1">
    <citation type="submission" date="2016-06" db="EMBL/GenBank/DDBJ databases">
        <title>Parallel loss of symbiosis genes in relatives of nitrogen-fixing non-legume Parasponia.</title>
        <authorList>
            <person name="Van Velzen R."/>
            <person name="Holmer R."/>
            <person name="Bu F."/>
            <person name="Rutten L."/>
            <person name="Van Zeijl A."/>
            <person name="Liu W."/>
            <person name="Santuari L."/>
            <person name="Cao Q."/>
            <person name="Sharma T."/>
            <person name="Shen D."/>
            <person name="Roswanjaya Y."/>
            <person name="Wardhani T."/>
            <person name="Kalhor M.S."/>
            <person name="Jansen J."/>
            <person name="Van den Hoogen J."/>
            <person name="Gungor B."/>
            <person name="Hartog M."/>
            <person name="Hontelez J."/>
            <person name="Verver J."/>
            <person name="Yang W.-C."/>
            <person name="Schijlen E."/>
            <person name="Repin R."/>
            <person name="Schilthuizen M."/>
            <person name="Schranz E."/>
            <person name="Heidstra R."/>
            <person name="Miyata K."/>
            <person name="Fedorova E."/>
            <person name="Kohlen W."/>
            <person name="Bisseling T."/>
            <person name="Smit S."/>
            <person name="Geurts R."/>
        </authorList>
    </citation>
    <scope>NUCLEOTIDE SEQUENCE [LARGE SCALE GENOMIC DNA]</scope>
    <source>
        <strain evidence="9">cv. WU1-14</strain>
    </source>
</reference>
<dbReference type="PROSITE" id="PS50089">
    <property type="entry name" value="ZF_RING_2"/>
    <property type="match status" value="1"/>
</dbReference>
<feature type="domain" description="RING-type" evidence="7">
    <location>
        <begin position="193"/>
        <end position="234"/>
    </location>
</feature>
<evidence type="ECO:0000259" key="7">
    <source>
        <dbReference type="PROSITE" id="PS50089"/>
    </source>
</evidence>
<dbReference type="GO" id="GO:0005737">
    <property type="term" value="C:cytoplasm"/>
    <property type="evidence" value="ECO:0007669"/>
    <property type="project" value="TreeGrafter"/>
</dbReference>
<dbReference type="InterPro" id="IPR013083">
    <property type="entry name" value="Znf_RING/FYVE/PHD"/>
</dbReference>
<proteinExistence type="predicted"/>
<dbReference type="Pfam" id="PF13639">
    <property type="entry name" value="zf-RING_2"/>
    <property type="match status" value="1"/>
</dbReference>
<evidence type="ECO:0000313" key="9">
    <source>
        <dbReference type="Proteomes" id="UP000237105"/>
    </source>
</evidence>
<evidence type="ECO:0000256" key="1">
    <source>
        <dbReference type="ARBA" id="ARBA00000900"/>
    </source>
</evidence>
<dbReference type="GO" id="GO:0016567">
    <property type="term" value="P:protein ubiquitination"/>
    <property type="evidence" value="ECO:0007669"/>
    <property type="project" value="TreeGrafter"/>
</dbReference>
<dbReference type="EMBL" id="JXTB01000160">
    <property type="protein sequence ID" value="PON57308.1"/>
    <property type="molecule type" value="Genomic_DNA"/>
</dbReference>
<dbReference type="PANTHER" id="PTHR15710:SF196">
    <property type="entry name" value="F6A14.12 PROTEIN-RELATED"/>
    <property type="match status" value="1"/>
</dbReference>
<dbReference type="CDD" id="cd16454">
    <property type="entry name" value="RING-H2_PA-TM-RING"/>
    <property type="match status" value="1"/>
</dbReference>
<dbReference type="SMART" id="SM00184">
    <property type="entry name" value="RING"/>
    <property type="match status" value="1"/>
</dbReference>
<dbReference type="AlphaFoldDB" id="A0A2P5C8D2"/>
<dbReference type="PANTHER" id="PTHR15710">
    <property type="entry name" value="E3 UBIQUITIN-PROTEIN LIGASE PRAJA"/>
    <property type="match status" value="1"/>
</dbReference>
<evidence type="ECO:0000256" key="2">
    <source>
        <dbReference type="ARBA" id="ARBA00012483"/>
    </source>
</evidence>
<organism evidence="8 9">
    <name type="scientific">Parasponia andersonii</name>
    <name type="common">Sponia andersonii</name>
    <dbReference type="NCBI Taxonomy" id="3476"/>
    <lineage>
        <taxon>Eukaryota</taxon>
        <taxon>Viridiplantae</taxon>
        <taxon>Streptophyta</taxon>
        <taxon>Embryophyta</taxon>
        <taxon>Tracheophyta</taxon>
        <taxon>Spermatophyta</taxon>
        <taxon>Magnoliopsida</taxon>
        <taxon>eudicotyledons</taxon>
        <taxon>Gunneridae</taxon>
        <taxon>Pentapetalae</taxon>
        <taxon>rosids</taxon>
        <taxon>fabids</taxon>
        <taxon>Rosales</taxon>
        <taxon>Cannabaceae</taxon>
        <taxon>Parasponia</taxon>
    </lineage>
</organism>
<accession>A0A2P5C8D2</accession>
<keyword evidence="9" id="KW-1185">Reference proteome</keyword>
<keyword evidence="4 6" id="KW-0863">Zinc-finger</keyword>
<dbReference type="SUPFAM" id="SSF57850">
    <property type="entry name" value="RING/U-box"/>
    <property type="match status" value="1"/>
</dbReference>
<comment type="caution">
    <text evidence="8">The sequence shown here is derived from an EMBL/GenBank/DDBJ whole genome shotgun (WGS) entry which is preliminary data.</text>
</comment>
<comment type="catalytic activity">
    <reaction evidence="1">
        <text>S-ubiquitinyl-[E2 ubiquitin-conjugating enzyme]-L-cysteine + [acceptor protein]-L-lysine = [E2 ubiquitin-conjugating enzyme]-L-cysteine + N(6)-ubiquitinyl-[acceptor protein]-L-lysine.</text>
        <dbReference type="EC" id="2.3.2.27"/>
    </reaction>
</comment>
<dbReference type="EC" id="2.3.2.27" evidence="2"/>
<dbReference type="InterPro" id="IPR001841">
    <property type="entry name" value="Znf_RING"/>
</dbReference>
<dbReference type="GO" id="GO:0061630">
    <property type="term" value="F:ubiquitin protein ligase activity"/>
    <property type="evidence" value="ECO:0007669"/>
    <property type="project" value="UniProtKB-EC"/>
</dbReference>